<keyword evidence="2" id="KW-1185">Reference proteome</keyword>
<evidence type="ECO:0000313" key="2">
    <source>
        <dbReference type="Proteomes" id="UP000054740"/>
    </source>
</evidence>
<proteinExistence type="predicted"/>
<gene>
    <name evidence="1" type="ORF">AWB70_07601</name>
</gene>
<sequence>MSATCHEGADLVVHELQRCVIADEVMQDLQAKPSSGAGFVSDDETQQGRLREVEALGARIEMTGELVDGGFVVIRHELDFGH</sequence>
<dbReference type="EMBL" id="FCNY02000071">
    <property type="protein sequence ID" value="SAL73149.1"/>
    <property type="molecule type" value="Genomic_DNA"/>
</dbReference>
<organism evidence="1 2">
    <name type="scientific">Caballeronia cordobensis</name>
    <name type="common">Burkholderia cordobensis</name>
    <dbReference type="NCBI Taxonomy" id="1353886"/>
    <lineage>
        <taxon>Bacteria</taxon>
        <taxon>Pseudomonadati</taxon>
        <taxon>Pseudomonadota</taxon>
        <taxon>Betaproteobacteria</taxon>
        <taxon>Burkholderiales</taxon>
        <taxon>Burkholderiaceae</taxon>
        <taxon>Caballeronia</taxon>
    </lineage>
</organism>
<name>A0A158JXK1_CABCO</name>
<dbReference type="Proteomes" id="UP000054740">
    <property type="component" value="Unassembled WGS sequence"/>
</dbReference>
<dbReference type="AlphaFoldDB" id="A0A158JXK1"/>
<accession>A0A158JXK1</accession>
<protein>
    <submittedName>
        <fullName evidence="1">Uncharacterized protein</fullName>
    </submittedName>
</protein>
<evidence type="ECO:0000313" key="1">
    <source>
        <dbReference type="EMBL" id="SAL73149.1"/>
    </source>
</evidence>
<reference evidence="2" key="1">
    <citation type="submission" date="2016-01" db="EMBL/GenBank/DDBJ databases">
        <authorList>
            <person name="Peeters C."/>
        </authorList>
    </citation>
    <scope>NUCLEOTIDE SEQUENCE [LARGE SCALE GENOMIC DNA]</scope>
</reference>